<protein>
    <submittedName>
        <fullName evidence="2">Uncharacterized protein</fullName>
    </submittedName>
</protein>
<evidence type="ECO:0000256" key="1">
    <source>
        <dbReference type="SAM" id="Phobius"/>
    </source>
</evidence>
<dbReference type="EMBL" id="LC625835">
    <property type="protein sequence ID" value="BCU03468.1"/>
    <property type="molecule type" value="Genomic_DNA"/>
</dbReference>
<evidence type="ECO:0000313" key="2">
    <source>
        <dbReference type="EMBL" id="BCU03468.1"/>
    </source>
</evidence>
<feature type="transmembrane region" description="Helical" evidence="1">
    <location>
        <begin position="68"/>
        <end position="86"/>
    </location>
</feature>
<reference evidence="2" key="1">
    <citation type="submission" date="2021-04" db="EMBL/GenBank/DDBJ databases">
        <title>Draft Genome Sequence of Pandoravirus japonicus, Isolated from the Sabaishi River of Niigata, Japan.</title>
        <authorList>
            <person name="Hosokawa N."/>
            <person name="Takahashi H."/>
            <person name="Aoki K."/>
            <person name="Takemura M."/>
        </authorList>
    </citation>
    <scope>NUCLEOTIDE SEQUENCE</scope>
</reference>
<proteinExistence type="predicted"/>
<evidence type="ECO:0000313" key="3">
    <source>
        <dbReference type="Proteomes" id="UP001253637"/>
    </source>
</evidence>
<keyword evidence="1" id="KW-0812">Transmembrane</keyword>
<keyword evidence="1" id="KW-1133">Transmembrane helix</keyword>
<organism evidence="2 3">
    <name type="scientific">Pandoravirus japonicus</name>
    <dbReference type="NCBI Taxonomy" id="2823154"/>
    <lineage>
        <taxon>Viruses</taxon>
        <taxon>Pandoravirus</taxon>
    </lineage>
</organism>
<accession>A0A811BNN1</accession>
<name>A0A811BNN1_9VIRU</name>
<keyword evidence="1" id="KW-0472">Membrane</keyword>
<feature type="transmembrane region" description="Helical" evidence="1">
    <location>
        <begin position="21"/>
        <end position="48"/>
    </location>
</feature>
<sequence length="89" mass="10643">MPTRKRLTHVRGRSVSLGKKGVSFFCLFFLGSPCIPQHQWFLFLFFSFHSRGWPCRRLPLFSRYFCHWHRGASFRFSVFCLFFVCGRIA</sequence>
<dbReference type="Proteomes" id="UP001253637">
    <property type="component" value="Segment"/>
</dbReference>